<accession>A0A918KJK7</accession>
<dbReference type="Gene3D" id="1.50.10.10">
    <property type="match status" value="1"/>
</dbReference>
<dbReference type="SUPFAM" id="SSF48208">
    <property type="entry name" value="Six-hairpin glycosidases"/>
    <property type="match status" value="1"/>
</dbReference>
<evidence type="ECO:0000313" key="7">
    <source>
        <dbReference type="EMBL" id="GGX64157.1"/>
    </source>
</evidence>
<feature type="active site" description="Proton donor" evidence="2">
    <location>
        <position position="490"/>
    </location>
</feature>
<feature type="binding site" evidence="3">
    <location>
        <begin position="362"/>
        <end position="363"/>
    </location>
    <ligand>
        <name>substrate</name>
    </ligand>
</feature>
<name>A0A918KJK7_9GAMM</name>
<proteinExistence type="inferred from homology"/>
<dbReference type="InterPro" id="IPR037018">
    <property type="entry name" value="GH65_N"/>
</dbReference>
<dbReference type="GO" id="GO:0004553">
    <property type="term" value="F:hydrolase activity, hydrolyzing O-glycosyl compounds"/>
    <property type="evidence" value="ECO:0007669"/>
    <property type="project" value="TreeGrafter"/>
</dbReference>
<dbReference type="Proteomes" id="UP000626148">
    <property type="component" value="Unassembled WGS sequence"/>
</dbReference>
<evidence type="ECO:0000259" key="4">
    <source>
        <dbReference type="Pfam" id="PF03632"/>
    </source>
</evidence>
<gene>
    <name evidence="7" type="ORF">GCM10007392_34790</name>
</gene>
<protein>
    <submittedName>
        <fullName evidence="7">Glycosyl hydrolase</fullName>
    </submittedName>
</protein>
<dbReference type="Pfam" id="PF03632">
    <property type="entry name" value="Glyco_hydro_65m"/>
    <property type="match status" value="1"/>
</dbReference>
<dbReference type="PIRSF" id="PIRSF036289">
    <property type="entry name" value="Glycosyl_hydrolase_malt_phosph"/>
    <property type="match status" value="1"/>
</dbReference>
<dbReference type="InterPro" id="IPR005196">
    <property type="entry name" value="Glyco_hydro_65_N"/>
</dbReference>
<feature type="domain" description="Glycoside hydrolase family 65 N-terminal" evidence="6">
    <location>
        <begin position="15"/>
        <end position="272"/>
    </location>
</feature>
<dbReference type="SUPFAM" id="SSF74650">
    <property type="entry name" value="Galactose mutarotase-like"/>
    <property type="match status" value="1"/>
</dbReference>
<keyword evidence="7" id="KW-0378">Hydrolase</keyword>
<dbReference type="GO" id="GO:0016757">
    <property type="term" value="F:glycosyltransferase activity"/>
    <property type="evidence" value="ECO:0007669"/>
    <property type="project" value="UniProtKB-ARBA"/>
</dbReference>
<dbReference type="InterPro" id="IPR005194">
    <property type="entry name" value="Glyco_hydro_65_C"/>
</dbReference>
<dbReference type="EMBL" id="BMXR01000009">
    <property type="protein sequence ID" value="GGX64157.1"/>
    <property type="molecule type" value="Genomic_DNA"/>
</dbReference>
<dbReference type="InterPro" id="IPR008928">
    <property type="entry name" value="6-hairpin_glycosidase_sf"/>
</dbReference>
<dbReference type="Pfam" id="PF03636">
    <property type="entry name" value="Glyco_hydro_65N"/>
    <property type="match status" value="1"/>
</dbReference>
<dbReference type="Gene3D" id="2.70.98.40">
    <property type="entry name" value="Glycoside hydrolase, family 65, N-terminal domain"/>
    <property type="match status" value="1"/>
</dbReference>
<reference evidence="7" key="1">
    <citation type="journal article" date="2014" name="Int. J. Syst. Evol. Microbiol.">
        <title>Complete genome sequence of Corynebacterium casei LMG S-19264T (=DSM 44701T), isolated from a smear-ripened cheese.</title>
        <authorList>
            <consortium name="US DOE Joint Genome Institute (JGI-PGF)"/>
            <person name="Walter F."/>
            <person name="Albersmeier A."/>
            <person name="Kalinowski J."/>
            <person name="Ruckert C."/>
        </authorList>
    </citation>
    <scope>NUCLEOTIDE SEQUENCE</scope>
    <source>
        <strain evidence="7">KCTC 22169</strain>
    </source>
</reference>
<keyword evidence="8" id="KW-1185">Reference proteome</keyword>
<feature type="domain" description="Glycoside hydrolase family 65 C-terminal" evidence="5">
    <location>
        <begin position="700"/>
        <end position="760"/>
    </location>
</feature>
<feature type="binding site" evidence="3">
    <location>
        <begin position="602"/>
        <end position="603"/>
    </location>
    <ligand>
        <name>substrate</name>
    </ligand>
</feature>
<dbReference type="Gene3D" id="2.60.420.10">
    <property type="entry name" value="Maltose phosphorylase, domain 3"/>
    <property type="match status" value="1"/>
</dbReference>
<sequence length="772" mass="86616">MSTPSDFDTQSWRYVETGFEAERAACNESLFAVGNGYLGVRGYFDEGYPGPVANATRAAFLNGVYESLPIEYDESAYGFARNCHRIVSVPRHRFSLQLDGQWLSLAEGDVLSHHRFLDFRTGQYQRHLTWRSPTGHTVKLTFTRAASLTQRSLMLARVIVESVDYTGPMRLASALETGQGTGNDIDDPRKGGSIPASHWQRVQQEQTGTVSAVQYRTCNSGLHMAAAMVTTGPEANAEAFETGSDLGNHYDIDARAGEQYSLETVIAYVDSRVTATEELVSRARSLASEGMDTGLAALLAEQETFLDRFWSNADIEIDSDDGAQYAARFALFHLLQSTGTDGVSSIAAKGVTGSGYDGHYFWDAETYVFPFWLFSDPQVAKNLLEYRMSTLPAAKQRARELGHEQGALFAWRTIGGEECSSFFPAGTAQYHINADIAYASRSYVRITGDQAILREGLAELILETARIWIGLGTFSDEGRFKIFSVTGPDEYTAVVDNNYYTNKLAQMHLSWAVEVARLMQNEWPDDYRQLADAIELGEDELAVWQRAADHMHLPYDERLGIVAQDDNFLQKPKWDFANVPKDKYPLLLHFHPLVIYRHQVLKQPDALLALVLEGESEDVDLKRRCYDYYESICTHDSTLSTCMHGVLASEIGYHQQAYDYFKNTLRVDLDDDHKNTYYGVHTAAMGGIWMGAVQGFAGLRYGQGRLSFKPALPEQWRALTFKVRYQQRQLQVTLRADATHYKLLEGDTLTIEHHGQPLSLTRGEVVSKETAR</sequence>
<reference evidence="7" key="2">
    <citation type="submission" date="2020-09" db="EMBL/GenBank/DDBJ databases">
        <authorList>
            <person name="Sun Q."/>
            <person name="Kim S."/>
        </authorList>
    </citation>
    <scope>NUCLEOTIDE SEQUENCE</scope>
    <source>
        <strain evidence="7">KCTC 22169</strain>
    </source>
</reference>
<organism evidence="7 8">
    <name type="scientific">Saccharospirillum salsuginis</name>
    <dbReference type="NCBI Taxonomy" id="418750"/>
    <lineage>
        <taxon>Bacteria</taxon>
        <taxon>Pseudomonadati</taxon>
        <taxon>Pseudomonadota</taxon>
        <taxon>Gammaproteobacteria</taxon>
        <taxon>Oceanospirillales</taxon>
        <taxon>Saccharospirillaceae</taxon>
        <taxon>Saccharospirillum</taxon>
    </lineage>
</organism>
<evidence type="ECO:0000256" key="1">
    <source>
        <dbReference type="ARBA" id="ARBA00006768"/>
    </source>
</evidence>
<dbReference type="InterPro" id="IPR012341">
    <property type="entry name" value="6hp_glycosidase-like_sf"/>
</dbReference>
<dbReference type="Pfam" id="PF03633">
    <property type="entry name" value="Glyco_hydro_65C"/>
    <property type="match status" value="1"/>
</dbReference>
<dbReference type="GO" id="GO:0005975">
    <property type="term" value="P:carbohydrate metabolic process"/>
    <property type="evidence" value="ECO:0007669"/>
    <property type="project" value="InterPro"/>
</dbReference>
<dbReference type="AlphaFoldDB" id="A0A918KJK7"/>
<dbReference type="InterPro" id="IPR011013">
    <property type="entry name" value="Gal_mutarotase_sf_dom"/>
</dbReference>
<dbReference type="RefSeq" id="WP_189611061.1">
    <property type="nucleotide sequence ID" value="NZ_BMXR01000009.1"/>
</dbReference>
<comment type="caution">
    <text evidence="7">The sequence shown here is derived from an EMBL/GenBank/DDBJ whole genome shotgun (WGS) entry which is preliminary data.</text>
</comment>
<evidence type="ECO:0000256" key="2">
    <source>
        <dbReference type="PIRSR" id="PIRSR036289-50"/>
    </source>
</evidence>
<evidence type="ECO:0000259" key="5">
    <source>
        <dbReference type="Pfam" id="PF03633"/>
    </source>
</evidence>
<dbReference type="PANTHER" id="PTHR11051">
    <property type="entry name" value="GLYCOSYL HYDROLASE-RELATED"/>
    <property type="match status" value="1"/>
</dbReference>
<dbReference type="InterPro" id="IPR005195">
    <property type="entry name" value="Glyco_hydro_65_M"/>
</dbReference>
<feature type="domain" description="Glycoside hydrolase family 65 central catalytic" evidence="4">
    <location>
        <begin position="328"/>
        <end position="690"/>
    </location>
</feature>
<evidence type="ECO:0000313" key="8">
    <source>
        <dbReference type="Proteomes" id="UP000626148"/>
    </source>
</evidence>
<comment type="similarity">
    <text evidence="1">Belongs to the glycosyl hydrolase 65 family.</text>
</comment>
<evidence type="ECO:0000259" key="6">
    <source>
        <dbReference type="Pfam" id="PF03636"/>
    </source>
</evidence>
<dbReference type="InterPro" id="IPR017045">
    <property type="entry name" value="Malt_Pase/Glycosyl_Hdrlase"/>
</dbReference>
<dbReference type="PANTHER" id="PTHR11051:SF13">
    <property type="entry name" value="GLYCOSYL TRANSFERASE"/>
    <property type="match status" value="1"/>
</dbReference>
<dbReference type="GO" id="GO:0030246">
    <property type="term" value="F:carbohydrate binding"/>
    <property type="evidence" value="ECO:0007669"/>
    <property type="project" value="InterPro"/>
</dbReference>
<evidence type="ECO:0000256" key="3">
    <source>
        <dbReference type="PIRSR" id="PIRSR036289-51"/>
    </source>
</evidence>